<feature type="region of interest" description="Disordered" evidence="1">
    <location>
        <begin position="1"/>
        <end position="29"/>
    </location>
</feature>
<evidence type="ECO:0000313" key="2">
    <source>
        <dbReference type="EMBL" id="RMX06664.1"/>
    </source>
</evidence>
<dbReference type="OrthoDB" id="5292474at2"/>
<dbReference type="AlphaFoldDB" id="A0A3M6QUF7"/>
<dbReference type="InterPro" id="IPR021390">
    <property type="entry name" value="DUF3025"/>
</dbReference>
<dbReference type="Proteomes" id="UP000278006">
    <property type="component" value="Unassembled WGS sequence"/>
</dbReference>
<keyword evidence="3" id="KW-1185">Reference proteome</keyword>
<reference evidence="2 3" key="1">
    <citation type="submission" date="2018-10" db="EMBL/GenBank/DDBJ databases">
        <title>Draft genome of Cortibacter populi DSM10536.</title>
        <authorList>
            <person name="Bernier A.-M."/>
            <person name="Bernard K."/>
        </authorList>
    </citation>
    <scope>NUCLEOTIDE SEQUENCE [LARGE SCALE GENOMIC DNA]</scope>
    <source>
        <strain evidence="2 3">DSM 105136</strain>
    </source>
</reference>
<comment type="caution">
    <text evidence="2">The sequence shown here is derived from an EMBL/GenBank/DDBJ whole genome shotgun (WGS) entry which is preliminary data.</text>
</comment>
<evidence type="ECO:0000313" key="3">
    <source>
        <dbReference type="Proteomes" id="UP000278006"/>
    </source>
</evidence>
<gene>
    <name evidence="2" type="ORF">D8I35_09150</name>
</gene>
<organism evidence="2 3">
    <name type="scientific">Corticibacter populi</name>
    <dbReference type="NCBI Taxonomy" id="1550736"/>
    <lineage>
        <taxon>Bacteria</taxon>
        <taxon>Pseudomonadati</taxon>
        <taxon>Pseudomonadota</taxon>
        <taxon>Betaproteobacteria</taxon>
        <taxon>Burkholderiales</taxon>
        <taxon>Comamonadaceae</taxon>
        <taxon>Corticibacter</taxon>
    </lineage>
</organism>
<accession>A0A3M6QUF7</accession>
<dbReference type="RefSeq" id="WP_122228379.1">
    <property type="nucleotide sequence ID" value="NZ_RDQO01000002.1"/>
</dbReference>
<dbReference type="Pfam" id="PF11227">
    <property type="entry name" value="DUF3025"/>
    <property type="match status" value="1"/>
</dbReference>
<evidence type="ECO:0000256" key="1">
    <source>
        <dbReference type="SAM" id="MobiDB-lite"/>
    </source>
</evidence>
<dbReference type="EMBL" id="RDQO01000002">
    <property type="protein sequence ID" value="RMX06664.1"/>
    <property type="molecule type" value="Genomic_DNA"/>
</dbReference>
<name>A0A3M6QUF7_9BURK</name>
<protein>
    <submittedName>
        <fullName evidence="2">DUF3025 domain-containing protein</fullName>
    </submittedName>
</protein>
<proteinExistence type="predicted"/>
<sequence length="168" mass="18416">MGHSGGQKYSGQDACRRPDWASGQGGQRRPVRDACTLLDENGALLLAPEPLWQALCERQWHVLFGPLRPLRPLWQAAQLVLFGHALLEQLCQPRKSITAHVLCLPEAAPAAPASLPQLGAWLTAALDEASLTGKPFTPLPVLGVPGWWPANADASFYQDEQVFRPLRR</sequence>